<dbReference type="InterPro" id="IPR036953">
    <property type="entry name" value="GreA/GreB_C_sf"/>
</dbReference>
<evidence type="ECO:0000256" key="7">
    <source>
        <dbReference type="ARBA" id="ARBA00030776"/>
    </source>
</evidence>
<dbReference type="Gene3D" id="3.10.50.30">
    <property type="entry name" value="Transcription elongation factor, GreA/GreB, C-terminal domain"/>
    <property type="match status" value="1"/>
</dbReference>
<evidence type="ECO:0000256" key="5">
    <source>
        <dbReference type="ARBA" id="ARBA00023163"/>
    </source>
</evidence>
<protein>
    <recommendedName>
        <fullName evidence="2 8">Transcription elongation factor GreA</fullName>
    </recommendedName>
    <alternativeName>
        <fullName evidence="7 8">Transcript cleavage factor GreA</fullName>
    </alternativeName>
</protein>
<keyword evidence="12" id="KW-0648">Protein biosynthesis</keyword>
<feature type="coiled-coil region" evidence="8">
    <location>
        <begin position="27"/>
        <end position="84"/>
    </location>
</feature>
<evidence type="ECO:0000256" key="8">
    <source>
        <dbReference type="HAMAP-Rule" id="MF_00105"/>
    </source>
</evidence>
<keyword evidence="8" id="KW-0175">Coiled coil</keyword>
<proteinExistence type="inferred from homology"/>
<dbReference type="GO" id="GO:0003746">
    <property type="term" value="F:translation elongation factor activity"/>
    <property type="evidence" value="ECO:0007669"/>
    <property type="project" value="UniProtKB-KW"/>
</dbReference>
<evidence type="ECO:0000256" key="6">
    <source>
        <dbReference type="ARBA" id="ARBA00024916"/>
    </source>
</evidence>
<dbReference type="EMBL" id="PCWR01000065">
    <property type="protein sequence ID" value="PIR06140.1"/>
    <property type="molecule type" value="Genomic_DNA"/>
</dbReference>
<dbReference type="InterPro" id="IPR001437">
    <property type="entry name" value="Tscrpt_elong_fac_GreA/B_C"/>
</dbReference>
<feature type="domain" description="Transcription elongation factor GreA/GreB N-terminal" evidence="11">
    <location>
        <begin position="20"/>
        <end position="90"/>
    </location>
</feature>
<reference evidence="12 13" key="1">
    <citation type="submission" date="2017-09" db="EMBL/GenBank/DDBJ databases">
        <title>Depth-based differentiation of microbial function through sediment-hosted aquifers and enrichment of novel symbionts in the deep terrestrial subsurface.</title>
        <authorList>
            <person name="Probst A.J."/>
            <person name="Ladd B."/>
            <person name="Jarett J.K."/>
            <person name="Geller-Mcgrath D.E."/>
            <person name="Sieber C.M."/>
            <person name="Emerson J.B."/>
            <person name="Anantharaman K."/>
            <person name="Thomas B.C."/>
            <person name="Malmstrom R."/>
            <person name="Stieglmeier M."/>
            <person name="Klingl A."/>
            <person name="Woyke T."/>
            <person name="Ryan C.M."/>
            <person name="Banfield J.F."/>
        </authorList>
    </citation>
    <scope>NUCLEOTIDE SEQUENCE [LARGE SCALE GENOMIC DNA]</scope>
    <source>
        <strain evidence="12">CG11_big_fil_rev_8_21_14_0_20_38_23</strain>
    </source>
</reference>
<dbReference type="HAMAP" id="MF_00105">
    <property type="entry name" value="GreA_GreB"/>
    <property type="match status" value="1"/>
</dbReference>
<dbReference type="InterPro" id="IPR006359">
    <property type="entry name" value="Tscrpt_elong_fac_GreA"/>
</dbReference>
<evidence type="ECO:0000313" key="13">
    <source>
        <dbReference type="Proteomes" id="UP000228867"/>
    </source>
</evidence>
<keyword evidence="4 8" id="KW-0238">DNA-binding</keyword>
<dbReference type="Proteomes" id="UP000228867">
    <property type="component" value="Unassembled WGS sequence"/>
</dbReference>
<dbReference type="SUPFAM" id="SSF46557">
    <property type="entry name" value="GreA transcript cleavage protein, N-terminal domain"/>
    <property type="match status" value="1"/>
</dbReference>
<comment type="function">
    <text evidence="6 8 9">Necessary for efficient RNA polymerase transcription elongation past template-encoded arresting sites. The arresting sites in DNA have the property of trapping a certain fraction of elongating RNA polymerases that pass through, resulting in locked ternary complexes. Cleavage of the nascent transcript by cleavage factors such as GreA or GreB allows the resumption of elongation from the new 3'terminus. GreA releases sequences of 2 to 3 nucleotides.</text>
</comment>
<organism evidence="12 13">
    <name type="scientific">Candidatus Jorgensenbacteria bacterium CG11_big_fil_rev_8_21_14_0_20_38_23</name>
    <dbReference type="NCBI Taxonomy" id="1974594"/>
    <lineage>
        <taxon>Bacteria</taxon>
        <taxon>Candidatus Joergenseniibacteriota</taxon>
    </lineage>
</organism>
<dbReference type="InterPro" id="IPR028624">
    <property type="entry name" value="Tscrpt_elong_fac_GreA/B"/>
</dbReference>
<dbReference type="PANTHER" id="PTHR30437">
    <property type="entry name" value="TRANSCRIPTION ELONGATION FACTOR GREA"/>
    <property type="match status" value="1"/>
</dbReference>
<evidence type="ECO:0000256" key="1">
    <source>
        <dbReference type="ARBA" id="ARBA00008213"/>
    </source>
</evidence>
<dbReference type="GO" id="GO:0003677">
    <property type="term" value="F:DNA binding"/>
    <property type="evidence" value="ECO:0007669"/>
    <property type="project" value="UniProtKB-UniRule"/>
</dbReference>
<dbReference type="PIRSF" id="PIRSF006092">
    <property type="entry name" value="GreA_GreB"/>
    <property type="match status" value="1"/>
</dbReference>
<dbReference type="GO" id="GO:0070063">
    <property type="term" value="F:RNA polymerase binding"/>
    <property type="evidence" value="ECO:0007669"/>
    <property type="project" value="InterPro"/>
</dbReference>
<feature type="domain" description="Transcription elongation factor GreA/GreB C-terminal" evidence="10">
    <location>
        <begin position="96"/>
        <end position="169"/>
    </location>
</feature>
<evidence type="ECO:0000259" key="10">
    <source>
        <dbReference type="Pfam" id="PF01272"/>
    </source>
</evidence>
<dbReference type="InterPro" id="IPR036805">
    <property type="entry name" value="Tscrpt_elong_fac_GreA/B_N_sf"/>
</dbReference>
<comment type="caution">
    <text evidence="12">The sequence shown here is derived from an EMBL/GenBank/DDBJ whole genome shotgun (WGS) entry which is preliminary data.</text>
</comment>
<evidence type="ECO:0000256" key="4">
    <source>
        <dbReference type="ARBA" id="ARBA00023125"/>
    </source>
</evidence>
<dbReference type="AlphaFoldDB" id="A0A2H0NB64"/>
<dbReference type="SUPFAM" id="SSF54534">
    <property type="entry name" value="FKBP-like"/>
    <property type="match status" value="1"/>
</dbReference>
<dbReference type="InterPro" id="IPR018151">
    <property type="entry name" value="TF_GreA/GreB_CS"/>
</dbReference>
<comment type="similarity">
    <text evidence="1 8 9">Belongs to the GreA/GreB family.</text>
</comment>
<accession>A0A2H0NB64</accession>
<evidence type="ECO:0000256" key="2">
    <source>
        <dbReference type="ARBA" id="ARBA00013729"/>
    </source>
</evidence>
<sequence>MVTRLFESRSFKFLKSMEKIYLSLDRYNELKQELAALKKSGREEMAQKLKNAKEFGDLSENFEYQEAKEKQSWLERKIFQLEETLRGAVIIKGGGKEKVGIGSTVHLKIKKDGKILVFKIVGFSETHPSKGLISNASPLGRALLGKKIGDFVSLKMAKGEVVYEILAIE</sequence>
<keyword evidence="12" id="KW-0251">Elongation factor</keyword>
<keyword evidence="5 8" id="KW-0804">Transcription</keyword>
<dbReference type="PANTHER" id="PTHR30437:SF4">
    <property type="entry name" value="TRANSCRIPTION ELONGATION FACTOR GREA"/>
    <property type="match status" value="1"/>
</dbReference>
<evidence type="ECO:0000259" key="11">
    <source>
        <dbReference type="Pfam" id="PF03449"/>
    </source>
</evidence>
<keyword evidence="3 8" id="KW-0805">Transcription regulation</keyword>
<dbReference type="Pfam" id="PF03449">
    <property type="entry name" value="GreA_GreB_N"/>
    <property type="match status" value="1"/>
</dbReference>
<evidence type="ECO:0000256" key="3">
    <source>
        <dbReference type="ARBA" id="ARBA00023015"/>
    </source>
</evidence>
<dbReference type="PROSITE" id="PS00830">
    <property type="entry name" value="GREAB_2"/>
    <property type="match status" value="1"/>
</dbReference>
<dbReference type="GO" id="GO:0032784">
    <property type="term" value="P:regulation of DNA-templated transcription elongation"/>
    <property type="evidence" value="ECO:0007669"/>
    <property type="project" value="UniProtKB-UniRule"/>
</dbReference>
<dbReference type="Pfam" id="PF01272">
    <property type="entry name" value="GreA_GreB"/>
    <property type="match status" value="1"/>
</dbReference>
<dbReference type="NCBIfam" id="NF001263">
    <property type="entry name" value="PRK00226.1-4"/>
    <property type="match status" value="1"/>
</dbReference>
<dbReference type="Gene3D" id="1.10.287.180">
    <property type="entry name" value="Transcription elongation factor, GreA/GreB, N-terminal domain"/>
    <property type="match status" value="1"/>
</dbReference>
<dbReference type="NCBIfam" id="TIGR01462">
    <property type="entry name" value="greA"/>
    <property type="match status" value="1"/>
</dbReference>
<dbReference type="GO" id="GO:0006354">
    <property type="term" value="P:DNA-templated transcription elongation"/>
    <property type="evidence" value="ECO:0007669"/>
    <property type="project" value="TreeGrafter"/>
</dbReference>
<gene>
    <name evidence="8" type="primary">greA</name>
    <name evidence="12" type="ORF">COV54_03220</name>
</gene>
<dbReference type="InterPro" id="IPR022691">
    <property type="entry name" value="Tscrpt_elong_fac_GreA/B_N"/>
</dbReference>
<evidence type="ECO:0000313" key="12">
    <source>
        <dbReference type="EMBL" id="PIR06140.1"/>
    </source>
</evidence>
<name>A0A2H0NB64_9BACT</name>
<dbReference type="FunFam" id="1.10.287.180:FF:000001">
    <property type="entry name" value="Transcription elongation factor GreA"/>
    <property type="match status" value="1"/>
</dbReference>
<evidence type="ECO:0000256" key="9">
    <source>
        <dbReference type="RuleBase" id="RU000556"/>
    </source>
</evidence>
<dbReference type="InterPro" id="IPR023459">
    <property type="entry name" value="Tscrpt_elong_fac_GreA/B_fam"/>
</dbReference>